<comment type="caution">
    <text evidence="1">The sequence shown here is derived from an EMBL/GenBank/DDBJ whole genome shotgun (WGS) entry which is preliminary data.</text>
</comment>
<dbReference type="AlphaFoldDB" id="A0A9J5YMI0"/>
<accession>A0A9J5YMI0</accession>
<evidence type="ECO:0000313" key="2">
    <source>
        <dbReference type="Proteomes" id="UP000824120"/>
    </source>
</evidence>
<organism evidence="1 2">
    <name type="scientific">Solanum commersonii</name>
    <name type="common">Commerson's wild potato</name>
    <name type="synonym">Commerson's nightshade</name>
    <dbReference type="NCBI Taxonomy" id="4109"/>
    <lineage>
        <taxon>Eukaryota</taxon>
        <taxon>Viridiplantae</taxon>
        <taxon>Streptophyta</taxon>
        <taxon>Embryophyta</taxon>
        <taxon>Tracheophyta</taxon>
        <taxon>Spermatophyta</taxon>
        <taxon>Magnoliopsida</taxon>
        <taxon>eudicotyledons</taxon>
        <taxon>Gunneridae</taxon>
        <taxon>Pentapetalae</taxon>
        <taxon>asterids</taxon>
        <taxon>lamiids</taxon>
        <taxon>Solanales</taxon>
        <taxon>Solanaceae</taxon>
        <taxon>Solanoideae</taxon>
        <taxon>Solaneae</taxon>
        <taxon>Solanum</taxon>
    </lineage>
</organism>
<gene>
    <name evidence="1" type="ORF">H5410_031488</name>
</gene>
<keyword evidence="2" id="KW-1185">Reference proteome</keyword>
<dbReference type="Proteomes" id="UP000824120">
    <property type="component" value="Chromosome 6"/>
</dbReference>
<reference evidence="1 2" key="1">
    <citation type="submission" date="2020-09" db="EMBL/GenBank/DDBJ databases">
        <title>De no assembly of potato wild relative species, Solanum commersonii.</title>
        <authorList>
            <person name="Cho K."/>
        </authorList>
    </citation>
    <scope>NUCLEOTIDE SEQUENCE [LARGE SCALE GENOMIC DNA]</scope>
    <source>
        <strain evidence="1">LZ3.2</strain>
        <tissue evidence="1">Leaf</tissue>
    </source>
</reference>
<proteinExistence type="predicted"/>
<name>A0A9J5YMI0_SOLCO</name>
<protein>
    <submittedName>
        <fullName evidence="1">Uncharacterized protein</fullName>
    </submittedName>
</protein>
<sequence length="149" mass="16436">MRTIIICFSQFGEQEIKDRVIACAGDKALALMASLWHSLFTCQSWWTASSWHSSMDVILVANECVDVRKITKALGILCKGKSLVYPINEVQGINSLAKIFGREIGKLPTTYLGMPMGAKSKSQSIWNAILEKCGNLSIGRVNITLLEVD</sequence>
<dbReference type="EMBL" id="JACXVP010000006">
    <property type="protein sequence ID" value="KAG5600118.1"/>
    <property type="molecule type" value="Genomic_DNA"/>
</dbReference>
<evidence type="ECO:0000313" key="1">
    <source>
        <dbReference type="EMBL" id="KAG5600118.1"/>
    </source>
</evidence>